<dbReference type="EMBL" id="ASWB01000001">
    <property type="protein sequence ID" value="EOT73682.1"/>
    <property type="molecule type" value="Genomic_DNA"/>
</dbReference>
<dbReference type="Proteomes" id="UP000014157">
    <property type="component" value="Unassembled WGS sequence"/>
</dbReference>
<reference evidence="12 14" key="1">
    <citation type="submission" date="2013-02" db="EMBL/GenBank/DDBJ databases">
        <title>The Genome Sequence of Enterococcus moraviensis BAA-383.</title>
        <authorList>
            <consortium name="The Broad Institute Genome Sequencing Platform"/>
            <consortium name="The Broad Institute Genome Sequencing Center for Infectious Disease"/>
            <person name="Earl A.M."/>
            <person name="Gilmore M.S."/>
            <person name="Lebreton F."/>
            <person name="Walker B."/>
            <person name="Young S.K."/>
            <person name="Zeng Q."/>
            <person name="Gargeya S."/>
            <person name="Fitzgerald M."/>
            <person name="Haas B."/>
            <person name="Abouelleil A."/>
            <person name="Alvarado L."/>
            <person name="Arachchi H.M."/>
            <person name="Berlin A.M."/>
            <person name="Chapman S.B."/>
            <person name="Dewar J."/>
            <person name="Goldberg J."/>
            <person name="Griggs A."/>
            <person name="Gujja S."/>
            <person name="Hansen M."/>
            <person name="Howarth C."/>
            <person name="Imamovic A."/>
            <person name="Larimer J."/>
            <person name="McCowan C."/>
            <person name="Murphy C."/>
            <person name="Neiman D."/>
            <person name="Pearson M."/>
            <person name="Priest M."/>
            <person name="Roberts A."/>
            <person name="Saif S."/>
            <person name="Shea T."/>
            <person name="Sisk P."/>
            <person name="Sykes S."/>
            <person name="Wortman J."/>
            <person name="Nusbaum C."/>
            <person name="Birren B."/>
        </authorList>
    </citation>
    <scope>NUCLEOTIDE SEQUENCE [LARGE SCALE GENOMIC DNA]</scope>
    <source>
        <strain evidence="12 14">ATCC BAA-383</strain>
    </source>
</reference>
<evidence type="ECO:0000256" key="6">
    <source>
        <dbReference type="ARBA" id="ARBA00023235"/>
    </source>
</evidence>
<protein>
    <recommendedName>
        <fullName evidence="5 8">Aldose 1-epimerase</fullName>
        <ecNumber evidence="4 8">5.1.3.3</ecNumber>
    </recommendedName>
</protein>
<dbReference type="InterPro" id="IPR014718">
    <property type="entry name" value="GH-type_carb-bd"/>
</dbReference>
<evidence type="ECO:0000256" key="3">
    <source>
        <dbReference type="ARBA" id="ARBA00006206"/>
    </source>
</evidence>
<dbReference type="NCBIfam" id="NF008277">
    <property type="entry name" value="PRK11055.1"/>
    <property type="match status" value="1"/>
</dbReference>
<dbReference type="PATRIC" id="fig|1158609.3.peg.1148"/>
<dbReference type="PIRSF" id="PIRSF005096">
    <property type="entry name" value="GALM"/>
    <property type="match status" value="1"/>
</dbReference>
<evidence type="ECO:0000256" key="4">
    <source>
        <dbReference type="ARBA" id="ARBA00013185"/>
    </source>
</evidence>
<dbReference type="eggNOG" id="COG2017">
    <property type="taxonomic scope" value="Bacteria"/>
</dbReference>
<dbReference type="InterPro" id="IPR015443">
    <property type="entry name" value="Aldose_1-epimerase"/>
</dbReference>
<dbReference type="AlphaFoldDB" id="R2T2X7"/>
<dbReference type="GO" id="GO:0030246">
    <property type="term" value="F:carbohydrate binding"/>
    <property type="evidence" value="ECO:0007669"/>
    <property type="project" value="InterPro"/>
</dbReference>
<evidence type="ECO:0000313" key="12">
    <source>
        <dbReference type="EMBL" id="EOI01783.1"/>
    </source>
</evidence>
<evidence type="ECO:0000256" key="2">
    <source>
        <dbReference type="ARBA" id="ARBA00005028"/>
    </source>
</evidence>
<evidence type="ECO:0000256" key="1">
    <source>
        <dbReference type="ARBA" id="ARBA00001614"/>
    </source>
</evidence>
<evidence type="ECO:0000313" key="15">
    <source>
        <dbReference type="Proteomes" id="UP000014157"/>
    </source>
</evidence>
<dbReference type="InterPro" id="IPR018052">
    <property type="entry name" value="Ald1_epimerase_CS"/>
</dbReference>
<dbReference type="EMBL" id="AJAS01000013">
    <property type="protein sequence ID" value="EOI01783.1"/>
    <property type="molecule type" value="Genomic_DNA"/>
</dbReference>
<feature type="binding site" evidence="10">
    <location>
        <position position="279"/>
    </location>
    <ligand>
        <name>beta-D-galactose</name>
        <dbReference type="ChEBI" id="CHEBI:27667"/>
    </ligand>
</feature>
<keyword evidence="7 8" id="KW-0119">Carbohydrate metabolism</keyword>
<dbReference type="HOGENOM" id="CLU_031753_1_1_9"/>
<dbReference type="CDD" id="cd09019">
    <property type="entry name" value="galactose_mutarotase_like"/>
    <property type="match status" value="1"/>
</dbReference>
<dbReference type="EC" id="5.1.3.3" evidence="4 8"/>
<dbReference type="PROSITE" id="PS00545">
    <property type="entry name" value="ALDOSE_1_EPIMERASE"/>
    <property type="match status" value="1"/>
</dbReference>
<dbReference type="GO" id="GO:0005737">
    <property type="term" value="C:cytoplasm"/>
    <property type="evidence" value="ECO:0007669"/>
    <property type="project" value="TreeGrafter"/>
</dbReference>
<dbReference type="Gene3D" id="2.70.98.10">
    <property type="match status" value="1"/>
</dbReference>
<gene>
    <name evidence="13" type="ORF">I586_00676</name>
    <name evidence="12" type="ORF">UAY_01191</name>
</gene>
<dbReference type="InterPro" id="IPR008183">
    <property type="entry name" value="Aldose_1/G6P_1-epimerase"/>
</dbReference>
<dbReference type="PANTHER" id="PTHR10091">
    <property type="entry name" value="ALDOSE-1-EPIMERASE"/>
    <property type="match status" value="1"/>
</dbReference>
<organism evidence="12 14">
    <name type="scientific">Enterococcus moraviensis ATCC BAA-383</name>
    <dbReference type="NCBI Taxonomy" id="1158609"/>
    <lineage>
        <taxon>Bacteria</taxon>
        <taxon>Bacillati</taxon>
        <taxon>Bacillota</taxon>
        <taxon>Bacilli</taxon>
        <taxon>Lactobacillales</taxon>
        <taxon>Enterococcaceae</taxon>
        <taxon>Enterococcus</taxon>
    </lineage>
</organism>
<evidence type="ECO:0000256" key="5">
    <source>
        <dbReference type="ARBA" id="ARBA00014165"/>
    </source>
</evidence>
<evidence type="ECO:0000256" key="7">
    <source>
        <dbReference type="ARBA" id="ARBA00023277"/>
    </source>
</evidence>
<accession>R2T2X7</accession>
<keyword evidence="15" id="KW-1185">Reference proteome</keyword>
<dbReference type="Pfam" id="PF01263">
    <property type="entry name" value="Aldose_epim"/>
    <property type="match status" value="1"/>
</dbReference>
<feature type="binding site" evidence="11">
    <location>
        <begin position="207"/>
        <end position="209"/>
    </location>
    <ligand>
        <name>beta-D-galactose</name>
        <dbReference type="ChEBI" id="CHEBI:27667"/>
    </ligand>
</feature>
<comment type="pathway">
    <text evidence="2 8">Carbohydrate metabolism; hexose metabolism.</text>
</comment>
<evidence type="ECO:0000256" key="8">
    <source>
        <dbReference type="PIRNR" id="PIRNR005096"/>
    </source>
</evidence>
<feature type="active site" description="Proton acceptor" evidence="9">
    <location>
        <position position="342"/>
    </location>
</feature>
<comment type="similarity">
    <text evidence="3 8">Belongs to the aldose epimerase family.</text>
</comment>
<dbReference type="InterPro" id="IPR047215">
    <property type="entry name" value="Galactose_mutarotase-like"/>
</dbReference>
<evidence type="ECO:0000256" key="10">
    <source>
        <dbReference type="PIRSR" id="PIRSR005096-2"/>
    </source>
</evidence>
<dbReference type="PANTHER" id="PTHR10091:SF0">
    <property type="entry name" value="GALACTOSE MUTAROTASE"/>
    <property type="match status" value="1"/>
</dbReference>
<dbReference type="GO" id="GO:0004034">
    <property type="term" value="F:aldose 1-epimerase activity"/>
    <property type="evidence" value="ECO:0007669"/>
    <property type="project" value="UniProtKB-EC"/>
</dbReference>
<comment type="caution">
    <text evidence="12">The sequence shown here is derived from an EMBL/GenBank/DDBJ whole genome shotgun (WGS) entry which is preliminary data.</text>
</comment>
<evidence type="ECO:0000313" key="13">
    <source>
        <dbReference type="EMBL" id="EOT73682.1"/>
    </source>
</evidence>
<dbReference type="InterPro" id="IPR011013">
    <property type="entry name" value="Gal_mutarotase_sf_dom"/>
</dbReference>
<proteinExistence type="inferred from homology"/>
<name>R2T2X7_9ENTE</name>
<dbReference type="SUPFAM" id="SSF74650">
    <property type="entry name" value="Galactose mutarotase-like"/>
    <property type="match status" value="1"/>
</dbReference>
<comment type="catalytic activity">
    <reaction evidence="1 8">
        <text>alpha-D-glucose = beta-D-glucose</text>
        <dbReference type="Rhea" id="RHEA:10264"/>
        <dbReference type="ChEBI" id="CHEBI:15903"/>
        <dbReference type="ChEBI" id="CHEBI:17925"/>
        <dbReference type="EC" id="5.1.3.3"/>
    </reaction>
</comment>
<evidence type="ECO:0000256" key="11">
    <source>
        <dbReference type="PIRSR" id="PIRSR005096-3"/>
    </source>
</evidence>
<dbReference type="Proteomes" id="UP000013781">
    <property type="component" value="Unassembled WGS sequence"/>
</dbReference>
<feature type="active site" description="Proton donor" evidence="9">
    <location>
        <position position="207"/>
    </location>
</feature>
<evidence type="ECO:0000313" key="14">
    <source>
        <dbReference type="Proteomes" id="UP000013781"/>
    </source>
</evidence>
<sequence>MKFKDKIAIKNDRIVLVQLVEKSISKGREMKVLKITCQNFGETAILYSLTNDNGLTMNVTNLGARIVDLIVPVNGEERNIVLGFESAEEYLEKDIYFGATIGRVAGRIKHGTFTIDNQDYQLPVNPENGHTLHGGSESFERKFWESEIKETNEQISVIFSYLSHDGENGFPGELKASVTYSLTNQNEWIIDYYATTDQPTLYNPTNHVYFNLTGDVTQSVAQHELLVDADRFAVVSEDTTATGELRSVKDTPFDFRQFKTVDQVFQTNYEQNSLVDGLDHPFILNNTGFDRPQAIITAPEKELSVEMYTDRPAVVIFTAQFGNDGPDVRGNKLVSHGGITLETQVSPGATEFDGFGDIVLSPQKPYQSRTIYKIN</sequence>
<evidence type="ECO:0000256" key="9">
    <source>
        <dbReference type="PIRSR" id="PIRSR005096-1"/>
    </source>
</evidence>
<reference evidence="13 15" key="2">
    <citation type="submission" date="2013-03" db="EMBL/GenBank/DDBJ databases">
        <title>The Genome Sequence of Enterococcus moraviensis BAA-383 (PacBio/Illumina hybrid assembly).</title>
        <authorList>
            <consortium name="The Broad Institute Genomics Platform"/>
            <consortium name="The Broad Institute Genome Sequencing Center for Infectious Disease"/>
            <person name="Earl A."/>
            <person name="Russ C."/>
            <person name="Gilmore M."/>
            <person name="Surin D."/>
            <person name="Walker B."/>
            <person name="Young S."/>
            <person name="Zeng Q."/>
            <person name="Gargeya S."/>
            <person name="Fitzgerald M."/>
            <person name="Haas B."/>
            <person name="Abouelleil A."/>
            <person name="Allen A.W."/>
            <person name="Alvarado L."/>
            <person name="Arachchi H.M."/>
            <person name="Berlin A.M."/>
            <person name="Chapman S.B."/>
            <person name="Gainer-Dewar J."/>
            <person name="Goldberg J."/>
            <person name="Griggs A."/>
            <person name="Gujja S."/>
            <person name="Hansen M."/>
            <person name="Howarth C."/>
            <person name="Imamovic A."/>
            <person name="Ireland A."/>
            <person name="Larimer J."/>
            <person name="McCowan C."/>
            <person name="Murphy C."/>
            <person name="Pearson M."/>
            <person name="Poon T.W."/>
            <person name="Priest M."/>
            <person name="Roberts A."/>
            <person name="Saif S."/>
            <person name="Shea T."/>
            <person name="Sisk P."/>
            <person name="Sykes S."/>
            <person name="Wortman J."/>
            <person name="Nusbaum C."/>
            <person name="Birren B."/>
        </authorList>
    </citation>
    <scope>NUCLEOTIDE SEQUENCE [LARGE SCALE GENOMIC DNA]</scope>
    <source>
        <strain evidence="13 15">ATCC BAA-383</strain>
    </source>
</reference>
<dbReference type="UniPathway" id="UPA00242"/>
<keyword evidence="6 8" id="KW-0413">Isomerase</keyword>
<dbReference type="GO" id="GO:0033499">
    <property type="term" value="P:galactose catabolic process via UDP-galactose, Leloir pathway"/>
    <property type="evidence" value="ECO:0007669"/>
    <property type="project" value="TreeGrafter"/>
</dbReference>
<dbReference type="GO" id="GO:0006006">
    <property type="term" value="P:glucose metabolic process"/>
    <property type="evidence" value="ECO:0007669"/>
    <property type="project" value="TreeGrafter"/>
</dbReference>
<dbReference type="STRING" id="155617.RV09_GL000641"/>